<protein>
    <submittedName>
        <fullName evidence="2">Uncharacterized protein</fullName>
    </submittedName>
</protein>
<dbReference type="Proteomes" id="UP000494363">
    <property type="component" value="Unassembled WGS sequence"/>
</dbReference>
<keyword evidence="3" id="KW-1185">Reference proteome</keyword>
<sequence length="837" mass="90744">MPVISNIIGIGEGIARGDGQEIISSVPVISNIYNAAEGAATGDGKRTATALITLVPYVGSGYIIADGVASNDTAQIVGGTIGLGMDFVTAGEGHLLTRSRVVGHSALADGKVASRTFSHHEVPAAVRLQAQHSLGALRDLGMDDRALMLTDKAGEHGSVGDPFALVVAREEAAPLSQDTQQLLERLTPVPEDKRPVAMRRAEGGTWQDPQTLAHYAQIGAKLYRVAKDEAASSGGYVVWNPVDATGNARERTIRLENRDGQWQRASNVPGLKGGAPEPHRFPQLSADEVDNELANLDDRPRPQGPGADPAGTALVDWAHAEQARGLPLSHAEQQIHDSLNAPGRRQPAAPLPGSSRAKPRARLVLTLPEHIDLLKDLPAELNRVYRPSVRRFLAHLEEQGQSWSQLVPAGSGAGARPVALEQAVNEGIRHHGLPPSTRAALNQAFGFKLRGDINKVQLAPDLQEHKDLLKDLPEELDHAYRSSVRRFLAHLEEQGQSWSQLVAAGSGAGACPVALEQAVNEGIWHHGLQTNTRSAINQAFGFRLQGDIKEVRLAPDLQEHKDLLKDLPEELDHAYRSSVNRFLLHLEEQGQSWSRLMPAGSGAGARPGALEQAVNEGIRQYGLRANTRAAINKAFGFRLQSDIKKVRLVPDLQEHKDLLKDLPKELDQVYRSRVNRFVVHLEEQGQSWSQLVPTGSGAGARPAALEQAVSEGIRHHGLPTNTRAAINQAFGFKLQGDIKKVRLAPDLQEHKDLLKDLPEELDQAYRSSVNRFLVHLEEQGQSWSQLVPAGSGPGARPAALEQAVREGIRHHGLQSNTRASINRAFGFDLQSKGEKRG</sequence>
<proteinExistence type="predicted"/>
<evidence type="ECO:0000256" key="1">
    <source>
        <dbReference type="SAM" id="MobiDB-lite"/>
    </source>
</evidence>
<accession>A0A6J5FBC7</accession>
<dbReference type="AlphaFoldDB" id="A0A6J5FBC7"/>
<feature type="region of interest" description="Disordered" evidence="1">
    <location>
        <begin position="340"/>
        <end position="359"/>
    </location>
</feature>
<gene>
    <name evidence="2" type="ORF">LMG29542_08135</name>
</gene>
<feature type="region of interest" description="Disordered" evidence="1">
    <location>
        <begin position="259"/>
        <end position="282"/>
    </location>
</feature>
<organism evidence="2 3">
    <name type="scientific">Paraburkholderia humisilvae</name>
    <dbReference type="NCBI Taxonomy" id="627669"/>
    <lineage>
        <taxon>Bacteria</taxon>
        <taxon>Pseudomonadati</taxon>
        <taxon>Pseudomonadota</taxon>
        <taxon>Betaproteobacteria</taxon>
        <taxon>Burkholderiales</taxon>
        <taxon>Burkholderiaceae</taxon>
        <taxon>Paraburkholderia</taxon>
    </lineage>
</organism>
<evidence type="ECO:0000313" key="3">
    <source>
        <dbReference type="Proteomes" id="UP000494363"/>
    </source>
</evidence>
<name>A0A6J5FBC7_9BURK</name>
<dbReference type="EMBL" id="CADIKH010000163">
    <property type="protein sequence ID" value="CAB3774757.1"/>
    <property type="molecule type" value="Genomic_DNA"/>
</dbReference>
<reference evidence="2 3" key="1">
    <citation type="submission" date="2020-04" db="EMBL/GenBank/DDBJ databases">
        <authorList>
            <person name="De Canck E."/>
        </authorList>
    </citation>
    <scope>NUCLEOTIDE SEQUENCE [LARGE SCALE GENOMIC DNA]</scope>
    <source>
        <strain evidence="2 3">LMG 29542</strain>
    </source>
</reference>
<evidence type="ECO:0000313" key="2">
    <source>
        <dbReference type="EMBL" id="CAB3774757.1"/>
    </source>
</evidence>
<dbReference type="RefSeq" id="WP_175233241.1">
    <property type="nucleotide sequence ID" value="NZ_CADIKH010000163.1"/>
</dbReference>